<gene>
    <name evidence="2" type="ORF">FUG_LOCUS356107</name>
</gene>
<evidence type="ECO:0000313" key="2">
    <source>
        <dbReference type="EMBL" id="VIO59798.1"/>
    </source>
</evidence>
<protein>
    <submittedName>
        <fullName evidence="2">Uncharacterized protein</fullName>
    </submittedName>
</protein>
<dbReference type="AlphaFoldDB" id="A0A4E9DVK3"/>
<dbReference type="EMBL" id="CAAKMV010000141">
    <property type="protein sequence ID" value="VIO59798.1"/>
    <property type="molecule type" value="Genomic_DNA"/>
</dbReference>
<proteinExistence type="predicted"/>
<organism evidence="2">
    <name type="scientific">Gibberella zeae</name>
    <name type="common">Wheat head blight fungus</name>
    <name type="synonym">Fusarium graminearum</name>
    <dbReference type="NCBI Taxonomy" id="5518"/>
    <lineage>
        <taxon>Eukaryota</taxon>
        <taxon>Fungi</taxon>
        <taxon>Dikarya</taxon>
        <taxon>Ascomycota</taxon>
        <taxon>Pezizomycotina</taxon>
        <taxon>Sordariomycetes</taxon>
        <taxon>Hypocreomycetidae</taxon>
        <taxon>Hypocreales</taxon>
        <taxon>Nectriaceae</taxon>
        <taxon>Fusarium</taxon>
    </lineage>
</organism>
<name>A0A4E9DVK3_GIBZA</name>
<sequence length="155" mass="17557">MASRAPTYVSSFHLYTFLNSPKLTSVTKTINSETTLFSSQQTNQEFNTAKMPDIKIWHRTCVVCKNVEAVQQTVVNTTKDNKNNKDEAKTVVHTFCPGETLKDAVANYRCRACRSAMTLESQKLQVAIMEHRGQEQKAERSSSEEEYLTAPEDSR</sequence>
<evidence type="ECO:0000256" key="1">
    <source>
        <dbReference type="SAM" id="MobiDB-lite"/>
    </source>
</evidence>
<feature type="compositionally biased region" description="Basic and acidic residues" evidence="1">
    <location>
        <begin position="130"/>
        <end position="143"/>
    </location>
</feature>
<feature type="region of interest" description="Disordered" evidence="1">
    <location>
        <begin position="130"/>
        <end position="155"/>
    </location>
</feature>
<accession>A0A4E9DVK3</accession>
<reference evidence="2" key="1">
    <citation type="submission" date="2019-04" db="EMBL/GenBank/DDBJ databases">
        <authorList>
            <person name="Melise S."/>
            <person name="Noan J."/>
            <person name="Okalmin O."/>
        </authorList>
    </citation>
    <scope>NUCLEOTIDE SEQUENCE</scope>
    <source>
        <strain evidence="2">FN9</strain>
    </source>
</reference>